<dbReference type="OrthoDB" id="3870258at2"/>
<reference evidence="1 2" key="1">
    <citation type="submission" date="2018-06" db="EMBL/GenBank/DDBJ databases">
        <title>Genomic Encyclopedia of Type Strains, Phase III (KMG-III): the genomes of soil and plant-associated and newly described type strains.</title>
        <authorList>
            <person name="Whitman W."/>
        </authorList>
    </citation>
    <scope>NUCLEOTIDE SEQUENCE [LARGE SCALE GENOMIC DNA]</scope>
    <source>
        <strain evidence="1 2">CGMCC 4.7090</strain>
    </source>
</reference>
<name>A0A327ZHV3_9ACTN</name>
<dbReference type="RefSeq" id="WP_111648348.1">
    <property type="nucleotide sequence ID" value="NZ_JACHWI010000004.1"/>
</dbReference>
<dbReference type="Proteomes" id="UP000249341">
    <property type="component" value="Unassembled WGS sequence"/>
</dbReference>
<evidence type="ECO:0000313" key="1">
    <source>
        <dbReference type="EMBL" id="RAK40304.1"/>
    </source>
</evidence>
<gene>
    <name evidence="1" type="ORF">B0I29_103336</name>
</gene>
<dbReference type="GO" id="GO:0016740">
    <property type="term" value="F:transferase activity"/>
    <property type="evidence" value="ECO:0007669"/>
    <property type="project" value="UniProtKB-KW"/>
</dbReference>
<dbReference type="Pfam" id="PF08843">
    <property type="entry name" value="AbiEii"/>
    <property type="match status" value="1"/>
</dbReference>
<dbReference type="InterPro" id="IPR014942">
    <property type="entry name" value="AbiEii"/>
</dbReference>
<proteinExistence type="predicted"/>
<sequence length="217" mass="23682">MDPRHRELAEIALRAAGGGYGLALAGGYAVREHGMGTRPSGDVDLFTDWQRRADFPDAADLVIQALTNNGFVVHVDARADTFARLLVSRPDEPNTEPQKMELAADWRAHPPVTLSVGPVLHPDDAVGNKMAALYGRALARDFLDIDAVLASGRYTSDQLLRLIEAADPGFDRATFADVLGAADQISEAAFAPYGIDTESLRILRQRFAEWQKELRQG</sequence>
<dbReference type="AlphaFoldDB" id="A0A327ZHV3"/>
<evidence type="ECO:0000313" key="2">
    <source>
        <dbReference type="Proteomes" id="UP000249341"/>
    </source>
</evidence>
<keyword evidence="1" id="KW-0808">Transferase</keyword>
<dbReference type="EMBL" id="QLMJ01000003">
    <property type="protein sequence ID" value="RAK40304.1"/>
    <property type="molecule type" value="Genomic_DNA"/>
</dbReference>
<keyword evidence="2" id="KW-1185">Reference proteome</keyword>
<accession>A0A327ZHV3</accession>
<protein>
    <submittedName>
        <fullName evidence="1">Nucleotidyltransferase AbiEii toxin of type IV toxin-antitoxin system</fullName>
    </submittedName>
</protein>
<organism evidence="1 2">
    <name type="scientific">Actinoplanes lutulentus</name>
    <dbReference type="NCBI Taxonomy" id="1287878"/>
    <lineage>
        <taxon>Bacteria</taxon>
        <taxon>Bacillati</taxon>
        <taxon>Actinomycetota</taxon>
        <taxon>Actinomycetes</taxon>
        <taxon>Micromonosporales</taxon>
        <taxon>Micromonosporaceae</taxon>
        <taxon>Actinoplanes</taxon>
    </lineage>
</organism>
<comment type="caution">
    <text evidence="1">The sequence shown here is derived from an EMBL/GenBank/DDBJ whole genome shotgun (WGS) entry which is preliminary data.</text>
</comment>